<protein>
    <submittedName>
        <fullName evidence="3">Uncharacterized protein</fullName>
    </submittedName>
</protein>
<name>A0A4Q9FT77_9FLAO</name>
<evidence type="ECO:0000256" key="1">
    <source>
        <dbReference type="SAM" id="MobiDB-lite"/>
    </source>
</evidence>
<feature type="chain" id="PRO_5020261653" evidence="2">
    <location>
        <begin position="26"/>
        <end position="720"/>
    </location>
</feature>
<proteinExistence type="predicted"/>
<evidence type="ECO:0000313" key="3">
    <source>
        <dbReference type="EMBL" id="TBN17502.1"/>
    </source>
</evidence>
<feature type="signal peptide" evidence="2">
    <location>
        <begin position="1"/>
        <end position="25"/>
    </location>
</feature>
<keyword evidence="4" id="KW-1185">Reference proteome</keyword>
<dbReference type="AlphaFoldDB" id="A0A4Q9FT77"/>
<evidence type="ECO:0000256" key="2">
    <source>
        <dbReference type="SAM" id="SignalP"/>
    </source>
</evidence>
<accession>A0A4Q9FT77</accession>
<keyword evidence="2" id="KW-0732">Signal</keyword>
<evidence type="ECO:0000313" key="4">
    <source>
        <dbReference type="Proteomes" id="UP000292372"/>
    </source>
</evidence>
<feature type="compositionally biased region" description="Low complexity" evidence="1">
    <location>
        <begin position="499"/>
        <end position="529"/>
    </location>
</feature>
<reference evidence="3 4" key="1">
    <citation type="journal article" date="2015" name="Int. J. Syst. Evol. Microbiol.">
        <title>Hyunsoonleella pacifica sp. nov., isolated from seawater of South Pacific Gyre.</title>
        <authorList>
            <person name="Gao X."/>
            <person name="Zhang Z."/>
            <person name="Dai X."/>
            <person name="Zhang X.H."/>
        </authorList>
    </citation>
    <scope>NUCLEOTIDE SEQUENCE [LARGE SCALE GENOMIC DNA]</scope>
    <source>
        <strain evidence="3 4">SW033</strain>
    </source>
</reference>
<sequence>MKTYRLLITLIVSIISLMFVSRLQAQSQDVQTIKRLVEFTYFSDPTVNSRSAIKKDDVISGTYEGTFWTDTNIDELQNFVKALLQTPANGGDATLQNYVAQVLRLTNRKILIYLWNDDASRTRSQYAHPNKPCVSDYDRSASGVNNRVWPCASHLTVAQDPNWGGYVHVGQYYGQDKGLTKLKATFIHEFMHTQDPVSALNNRFEVNGHLYRYSSDGTHFYTEALPNKRAAYKEAVANTLSLMFDGADLNHYLDWYANNGNLIVERETPHGFFRFFREILGYSDDVWLYDQIKEAIGAGTPDGIVRGYDAYPVRSLPARFIVHNETITAMALAITSMHVRDIDPFMFGIKKVNDAIKADQSKDPFALILNKMALGLTSRGDSLAQIKEQLDSSGVQDSPYYIVLPLAYFDFFTGYSASSKSEFNTLFNNQLDSTLLDIYWNYFKTRVRTVSIPPIPNSSGSTRSTQSRIWDNLTDVSIKCGVTQSMMPGVEDFNFEPPSSGDSTSSGASTDTASIGESSSAGASTSSDGACRDWPSFGTEASVTANGVTIPVFNANATQKNNIEQTLTRLPADHLRSIPRIIIVSNDGPNYFLSHPERGGASWRCNPANRDKEWIKLSAYSLSEARNRRINYTLLHEIGHFIDRDHQILSGHQEEARRYLRDTNYGGSTTGAGEAIAQGYMYYFVTTTAQERRPRVRDRLPRYLIDILENSTAWNNHENW</sequence>
<gene>
    <name evidence="3" type="ORF">EYD46_04080</name>
</gene>
<organism evidence="3 4">
    <name type="scientific">Hyunsoonleella pacifica</name>
    <dbReference type="NCBI Taxonomy" id="1080224"/>
    <lineage>
        <taxon>Bacteria</taxon>
        <taxon>Pseudomonadati</taxon>
        <taxon>Bacteroidota</taxon>
        <taxon>Flavobacteriia</taxon>
        <taxon>Flavobacteriales</taxon>
        <taxon>Flavobacteriaceae</taxon>
    </lineage>
</organism>
<dbReference type="EMBL" id="SIRS01000002">
    <property type="protein sequence ID" value="TBN17502.1"/>
    <property type="molecule type" value="Genomic_DNA"/>
</dbReference>
<feature type="region of interest" description="Disordered" evidence="1">
    <location>
        <begin position="491"/>
        <end position="531"/>
    </location>
</feature>
<comment type="caution">
    <text evidence="3">The sequence shown here is derived from an EMBL/GenBank/DDBJ whole genome shotgun (WGS) entry which is preliminary data.</text>
</comment>
<dbReference type="RefSeq" id="WP_130935794.1">
    <property type="nucleotide sequence ID" value="NZ_BMEE01000001.1"/>
</dbReference>
<dbReference type="Proteomes" id="UP000292372">
    <property type="component" value="Unassembled WGS sequence"/>
</dbReference>
<dbReference type="OrthoDB" id="1394233at2"/>